<name>A0A9X0C3D4_9EURO</name>
<keyword evidence="2" id="KW-1185">Reference proteome</keyword>
<evidence type="ECO:0000313" key="2">
    <source>
        <dbReference type="Proteomes" id="UP001149954"/>
    </source>
</evidence>
<reference evidence="1" key="1">
    <citation type="submission" date="2022-12" db="EMBL/GenBank/DDBJ databases">
        <authorList>
            <person name="Petersen C."/>
        </authorList>
    </citation>
    <scope>NUCLEOTIDE SEQUENCE</scope>
    <source>
        <strain evidence="1">IBT 29495</strain>
    </source>
</reference>
<dbReference type="AlphaFoldDB" id="A0A9X0C3D4"/>
<reference evidence="1" key="2">
    <citation type="journal article" date="2023" name="IMA Fungus">
        <title>Comparative genomic study of the Penicillium genus elucidates a diverse pangenome and 15 lateral gene transfer events.</title>
        <authorList>
            <person name="Petersen C."/>
            <person name="Sorensen T."/>
            <person name="Nielsen M.R."/>
            <person name="Sondergaard T.E."/>
            <person name="Sorensen J.L."/>
            <person name="Fitzpatrick D.A."/>
            <person name="Frisvad J.C."/>
            <person name="Nielsen K.L."/>
        </authorList>
    </citation>
    <scope>NUCLEOTIDE SEQUENCE</scope>
    <source>
        <strain evidence="1">IBT 29495</strain>
    </source>
</reference>
<dbReference type="Proteomes" id="UP001149954">
    <property type="component" value="Unassembled WGS sequence"/>
</dbReference>
<comment type="caution">
    <text evidence="1">The sequence shown here is derived from an EMBL/GenBank/DDBJ whole genome shotgun (WGS) entry which is preliminary data.</text>
</comment>
<dbReference type="OrthoDB" id="3751233at2759"/>
<accession>A0A9X0C3D4</accession>
<gene>
    <name evidence="1" type="ORF">N7463_008569</name>
</gene>
<evidence type="ECO:0000313" key="1">
    <source>
        <dbReference type="EMBL" id="KAJ5496582.1"/>
    </source>
</evidence>
<proteinExistence type="predicted"/>
<organism evidence="1 2">
    <name type="scientific">Penicillium fimorum</name>
    <dbReference type="NCBI Taxonomy" id="1882269"/>
    <lineage>
        <taxon>Eukaryota</taxon>
        <taxon>Fungi</taxon>
        <taxon>Dikarya</taxon>
        <taxon>Ascomycota</taxon>
        <taxon>Pezizomycotina</taxon>
        <taxon>Eurotiomycetes</taxon>
        <taxon>Eurotiomycetidae</taxon>
        <taxon>Eurotiales</taxon>
        <taxon>Aspergillaceae</taxon>
        <taxon>Penicillium</taxon>
    </lineage>
</organism>
<dbReference type="EMBL" id="JAPWDS010000005">
    <property type="protein sequence ID" value="KAJ5496582.1"/>
    <property type="molecule type" value="Genomic_DNA"/>
</dbReference>
<protein>
    <submittedName>
        <fullName evidence="1">Uncharacterized protein</fullName>
    </submittedName>
</protein>
<sequence length="394" mass="45558">MNMRRDLPEPPEILIRANWKSWKNDIEKNARKEGVWKYCDPDAPEKYHPKLHKPEKPHISTVRPEAESIVDLGEDDFIELSSVVDLYWKKMHVYEKIQSGLDIIFRLIRYHVDDEYLTLIKNAQTPLEQMTVLSAEFKKSHLENLQPRWERIQKLASKADVQELFELWNALFTDCDGYLSGNARNQDAFWGCVETAGYSSGNWLPLTSQHWIENPDAVESRYYEDTCAQPHSLVKRESTASLNRIEAPDYKSNQSHLPELESIGSCHWIQTSDHVKSRNYGNDYAQPRSLAKRESIAPRHWIKTPDTINYGNGCAQPRSPAKREFIDSPYYVSDCEPTVSIRHASLSPQLNSMAYRGDQRGEVSGCDLEITGLMRQFVRLAEKAKPNCDDLDKW</sequence>